<accession>U2HZ72</accession>
<evidence type="ECO:0000256" key="1">
    <source>
        <dbReference type="ARBA" id="ARBA00022605"/>
    </source>
</evidence>
<dbReference type="STRING" id="1346330.M472_17455"/>
<dbReference type="EC" id="2.7.1.71" evidence="7"/>
<gene>
    <name evidence="7" type="primary">aroK</name>
    <name evidence="8" type="ORF">M472_17455</name>
</gene>
<dbReference type="GO" id="GO:0008652">
    <property type="term" value="P:amino acid biosynthetic process"/>
    <property type="evidence" value="ECO:0007669"/>
    <property type="project" value="UniProtKB-KW"/>
</dbReference>
<comment type="subunit">
    <text evidence="7">Monomer.</text>
</comment>
<comment type="subcellular location">
    <subcellularLocation>
        <location evidence="7">Cytoplasm</location>
    </subcellularLocation>
</comment>
<keyword evidence="5 7" id="KW-0067">ATP-binding</keyword>
<evidence type="ECO:0000256" key="7">
    <source>
        <dbReference type="HAMAP-Rule" id="MF_00109"/>
    </source>
</evidence>
<dbReference type="Pfam" id="PF01202">
    <property type="entry name" value="SKI"/>
    <property type="match status" value="1"/>
</dbReference>
<feature type="binding site" evidence="7">
    <location>
        <position position="16"/>
    </location>
    <ligand>
        <name>Mg(2+)</name>
        <dbReference type="ChEBI" id="CHEBI:18420"/>
    </ligand>
</feature>
<keyword evidence="7" id="KW-0460">Magnesium</keyword>
<feature type="binding site" evidence="7">
    <location>
        <position position="79"/>
    </location>
    <ligand>
        <name>substrate</name>
    </ligand>
</feature>
<comment type="catalytic activity">
    <reaction evidence="7">
        <text>shikimate + ATP = 3-phosphoshikimate + ADP + H(+)</text>
        <dbReference type="Rhea" id="RHEA:13121"/>
        <dbReference type="ChEBI" id="CHEBI:15378"/>
        <dbReference type="ChEBI" id="CHEBI:30616"/>
        <dbReference type="ChEBI" id="CHEBI:36208"/>
        <dbReference type="ChEBI" id="CHEBI:145989"/>
        <dbReference type="ChEBI" id="CHEBI:456216"/>
        <dbReference type="EC" id="2.7.1.71"/>
    </reaction>
</comment>
<dbReference type="OrthoDB" id="9800332at2"/>
<comment type="cofactor">
    <cofactor evidence="7">
        <name>Mg(2+)</name>
        <dbReference type="ChEBI" id="CHEBI:18420"/>
    </cofactor>
    <text evidence="7">Binds 1 Mg(2+) ion per subunit.</text>
</comment>
<dbReference type="HAMAP" id="MF_00109">
    <property type="entry name" value="Shikimate_kinase"/>
    <property type="match status" value="1"/>
</dbReference>
<evidence type="ECO:0000256" key="4">
    <source>
        <dbReference type="ARBA" id="ARBA00022777"/>
    </source>
</evidence>
<dbReference type="Proteomes" id="UP000016584">
    <property type="component" value="Unassembled WGS sequence"/>
</dbReference>
<evidence type="ECO:0000256" key="6">
    <source>
        <dbReference type="ARBA" id="ARBA00023141"/>
    </source>
</evidence>
<evidence type="ECO:0000313" key="8">
    <source>
        <dbReference type="EMBL" id="ERJ60540.1"/>
    </source>
</evidence>
<comment type="function">
    <text evidence="7">Catalyzes the specific phosphorylation of the 3-hydroxyl group of shikimic acid using ATP as a cosubstrate.</text>
</comment>
<proteinExistence type="inferred from homology"/>
<comment type="caution">
    <text evidence="8">The sequence shown here is derived from an EMBL/GenBank/DDBJ whole genome shotgun (WGS) entry which is preliminary data.</text>
</comment>
<protein>
    <recommendedName>
        <fullName evidence="7">Shikimate kinase</fullName>
        <shortName evidence="7">SK</shortName>
        <ecNumber evidence="7">2.7.1.71</ecNumber>
    </recommendedName>
</protein>
<feature type="binding site" evidence="7">
    <location>
        <begin position="12"/>
        <end position="17"/>
    </location>
    <ligand>
        <name>ATP</name>
        <dbReference type="ChEBI" id="CHEBI:30616"/>
    </ligand>
</feature>
<dbReference type="InterPro" id="IPR027417">
    <property type="entry name" value="P-loop_NTPase"/>
</dbReference>
<keyword evidence="2 7" id="KW-0808">Transferase</keyword>
<keyword evidence="7" id="KW-0479">Metal-binding</keyword>
<sequence>MVRPIFIVGFMGSGKTTLGKKIAAAMGRPFVDLDHEIVAHIGMSIPEYFNMHGETHFRVLESEFLKKQKGKNAIISTGGGTPCFFDNMQWIVENGIALYLQHSPKSLWSRLSKSDVNKRPVLKGLNGDELLTFIETKLEERIPFYSQAQVSVDQIQTSLEEVVQQLKHYQIYTD</sequence>
<feature type="binding site" evidence="7">
    <location>
        <position position="141"/>
    </location>
    <ligand>
        <name>substrate</name>
    </ligand>
</feature>
<dbReference type="GO" id="GO:0009073">
    <property type="term" value="P:aromatic amino acid family biosynthetic process"/>
    <property type="evidence" value="ECO:0007669"/>
    <property type="project" value="UniProtKB-KW"/>
</dbReference>
<name>U2HZ72_9SPHI</name>
<dbReference type="PATRIC" id="fig|1346330.5.peg.1035"/>
<dbReference type="InterPro" id="IPR000623">
    <property type="entry name" value="Shikimate_kinase/TSH1"/>
</dbReference>
<dbReference type="PANTHER" id="PTHR21087">
    <property type="entry name" value="SHIKIMATE KINASE"/>
    <property type="match status" value="1"/>
</dbReference>
<dbReference type="GO" id="GO:0005524">
    <property type="term" value="F:ATP binding"/>
    <property type="evidence" value="ECO:0007669"/>
    <property type="project" value="UniProtKB-UniRule"/>
</dbReference>
<evidence type="ECO:0000256" key="2">
    <source>
        <dbReference type="ARBA" id="ARBA00022679"/>
    </source>
</evidence>
<comment type="caution">
    <text evidence="7">Lacks conserved residue(s) required for the propagation of feature annotation.</text>
</comment>
<evidence type="ECO:0000256" key="3">
    <source>
        <dbReference type="ARBA" id="ARBA00022741"/>
    </source>
</evidence>
<keyword evidence="9" id="KW-1185">Reference proteome</keyword>
<dbReference type="AlphaFoldDB" id="U2HZ72"/>
<dbReference type="SUPFAM" id="SSF52540">
    <property type="entry name" value="P-loop containing nucleoside triphosphate hydrolases"/>
    <property type="match status" value="1"/>
</dbReference>
<dbReference type="CDD" id="cd00464">
    <property type="entry name" value="SK"/>
    <property type="match status" value="1"/>
</dbReference>
<feature type="binding site" evidence="7">
    <location>
        <position position="119"/>
    </location>
    <ligand>
        <name>ATP</name>
        <dbReference type="ChEBI" id="CHEBI:30616"/>
    </ligand>
</feature>
<dbReference type="Gene3D" id="3.40.50.300">
    <property type="entry name" value="P-loop containing nucleotide triphosphate hydrolases"/>
    <property type="match status" value="1"/>
</dbReference>
<dbReference type="InterPro" id="IPR031322">
    <property type="entry name" value="Shikimate/glucono_kinase"/>
</dbReference>
<evidence type="ECO:0000256" key="5">
    <source>
        <dbReference type="ARBA" id="ARBA00022840"/>
    </source>
</evidence>
<comment type="pathway">
    <text evidence="7">Metabolic intermediate biosynthesis; chorismate biosynthesis; chorismate from D-erythrose 4-phosphate and phosphoenolpyruvate: step 5/7.</text>
</comment>
<keyword evidence="7" id="KW-0963">Cytoplasm</keyword>
<dbReference type="PANTHER" id="PTHR21087:SF16">
    <property type="entry name" value="SHIKIMATE KINASE 1, CHLOROPLASTIC"/>
    <property type="match status" value="1"/>
</dbReference>
<dbReference type="GO" id="GO:0009423">
    <property type="term" value="P:chorismate biosynthetic process"/>
    <property type="evidence" value="ECO:0007669"/>
    <property type="project" value="UniProtKB-UniRule"/>
</dbReference>
<dbReference type="eggNOG" id="COG0703">
    <property type="taxonomic scope" value="Bacteria"/>
</dbReference>
<keyword evidence="1 7" id="KW-0028">Amino-acid biosynthesis</keyword>
<dbReference type="GO" id="GO:0000287">
    <property type="term" value="F:magnesium ion binding"/>
    <property type="evidence" value="ECO:0007669"/>
    <property type="project" value="UniProtKB-UniRule"/>
</dbReference>
<dbReference type="PRINTS" id="PR01100">
    <property type="entry name" value="SHIKIMTKNASE"/>
</dbReference>
<keyword evidence="3 7" id="KW-0547">Nucleotide-binding</keyword>
<dbReference type="EMBL" id="ATDL01000005">
    <property type="protein sequence ID" value="ERJ60540.1"/>
    <property type="molecule type" value="Genomic_DNA"/>
</dbReference>
<feature type="binding site" evidence="7">
    <location>
        <position position="34"/>
    </location>
    <ligand>
        <name>substrate</name>
    </ligand>
</feature>
<feature type="binding site" evidence="7">
    <location>
        <position position="58"/>
    </location>
    <ligand>
        <name>substrate</name>
    </ligand>
</feature>
<keyword evidence="4 7" id="KW-0418">Kinase</keyword>
<evidence type="ECO:0000313" key="9">
    <source>
        <dbReference type="Proteomes" id="UP000016584"/>
    </source>
</evidence>
<dbReference type="RefSeq" id="WP_021069214.1">
    <property type="nucleotide sequence ID" value="NZ_ATDL01000005.1"/>
</dbReference>
<keyword evidence="6 7" id="KW-0057">Aromatic amino acid biosynthesis</keyword>
<dbReference type="GO" id="GO:0004765">
    <property type="term" value="F:shikimate kinase activity"/>
    <property type="evidence" value="ECO:0007669"/>
    <property type="project" value="UniProtKB-UniRule"/>
</dbReference>
<organism evidence="8 9">
    <name type="scientific">Sphingobacterium paucimobilis HER1398</name>
    <dbReference type="NCBI Taxonomy" id="1346330"/>
    <lineage>
        <taxon>Bacteria</taxon>
        <taxon>Pseudomonadati</taxon>
        <taxon>Bacteroidota</taxon>
        <taxon>Sphingobacteriia</taxon>
        <taxon>Sphingobacteriales</taxon>
        <taxon>Sphingobacteriaceae</taxon>
        <taxon>Sphingobacterium</taxon>
    </lineage>
</organism>
<dbReference type="UniPathway" id="UPA00053">
    <property type="reaction ID" value="UER00088"/>
</dbReference>
<dbReference type="GO" id="GO:0005829">
    <property type="term" value="C:cytosol"/>
    <property type="evidence" value="ECO:0007669"/>
    <property type="project" value="TreeGrafter"/>
</dbReference>
<comment type="similarity">
    <text evidence="7">Belongs to the shikimate kinase family.</text>
</comment>
<reference evidence="8 9" key="1">
    <citation type="journal article" date="2013" name="Genome Announc.">
        <title>The Draft Genome Sequence of Sphingomonas paucimobilis Strain HER1398 (Proteobacteria), Host to the Giant PAU Phage, Indicates That It Is a Member of the Genus Sphingobacterium (Bacteroidetes).</title>
        <authorList>
            <person name="White R.A.III."/>
            <person name="Suttle C.A."/>
        </authorList>
    </citation>
    <scope>NUCLEOTIDE SEQUENCE [LARGE SCALE GENOMIC DNA]</scope>
    <source>
        <strain evidence="8 9">HER1398</strain>
    </source>
</reference>